<accession>A0A941EJZ8</accession>
<evidence type="ECO:0000256" key="1">
    <source>
        <dbReference type="SAM" id="MobiDB-lite"/>
    </source>
</evidence>
<dbReference type="AlphaFoldDB" id="A0A941EJZ8"/>
<dbReference type="RefSeq" id="WP_212527492.1">
    <property type="nucleotide sequence ID" value="NZ_JAGSOG010000020.1"/>
</dbReference>
<keyword evidence="3" id="KW-1185">Reference proteome</keyword>
<organism evidence="2 3">
    <name type="scientific">Actinospica durhamensis</name>
    <dbReference type="NCBI Taxonomy" id="1508375"/>
    <lineage>
        <taxon>Bacteria</taxon>
        <taxon>Bacillati</taxon>
        <taxon>Actinomycetota</taxon>
        <taxon>Actinomycetes</taxon>
        <taxon>Catenulisporales</taxon>
        <taxon>Actinospicaceae</taxon>
        <taxon>Actinospica</taxon>
    </lineage>
</organism>
<comment type="caution">
    <text evidence="2">The sequence shown here is derived from an EMBL/GenBank/DDBJ whole genome shotgun (WGS) entry which is preliminary data.</text>
</comment>
<sequence length="213" mass="22289">MFLDIPAGPAPAQHTVRLEPKATVPYRARIELAASQQENGVELDRDLGDDLGCRTAGGDESGGGLHDGEQRPVYGDRAITASRGGRRLARRAAGHLHEHRGLHVGLIRDARPSIGRGENRSNHHATPIAARRPASLSPSAATAATTTRRPNAASVAAIVARTGMITAHAARGAIKAAVRATAARRRFGNPFTWPLPASSDVVDDCGYIGALAG</sequence>
<evidence type="ECO:0000313" key="2">
    <source>
        <dbReference type="EMBL" id="MBR7832967.1"/>
    </source>
</evidence>
<reference evidence="2" key="1">
    <citation type="submission" date="2021-04" db="EMBL/GenBank/DDBJ databases">
        <title>Genome based classification of Actinospica acidithermotolerans sp. nov., an actinobacterium isolated from an Indonesian hot spring.</title>
        <authorList>
            <person name="Kusuma A.B."/>
            <person name="Putra K.E."/>
            <person name="Nafisah S."/>
            <person name="Loh J."/>
            <person name="Nouioui I."/>
            <person name="Goodfellow M."/>
        </authorList>
    </citation>
    <scope>NUCLEOTIDE SEQUENCE</scope>
    <source>
        <strain evidence="2">CSCA 57</strain>
    </source>
</reference>
<feature type="compositionally biased region" description="Low complexity" evidence="1">
    <location>
        <begin position="127"/>
        <end position="148"/>
    </location>
</feature>
<evidence type="ECO:0000313" key="3">
    <source>
        <dbReference type="Proteomes" id="UP000675781"/>
    </source>
</evidence>
<dbReference type="Proteomes" id="UP000675781">
    <property type="component" value="Unassembled WGS sequence"/>
</dbReference>
<dbReference type="EMBL" id="JAGSOG010000020">
    <property type="protein sequence ID" value="MBR7832967.1"/>
    <property type="molecule type" value="Genomic_DNA"/>
</dbReference>
<gene>
    <name evidence="2" type="ORF">KDL01_06820</name>
</gene>
<protein>
    <submittedName>
        <fullName evidence="2">Uncharacterized protein</fullName>
    </submittedName>
</protein>
<feature type="region of interest" description="Disordered" evidence="1">
    <location>
        <begin position="52"/>
        <end position="73"/>
    </location>
</feature>
<name>A0A941EJZ8_9ACTN</name>
<proteinExistence type="predicted"/>
<feature type="region of interest" description="Disordered" evidence="1">
    <location>
        <begin position="112"/>
        <end position="148"/>
    </location>
</feature>
<feature type="compositionally biased region" description="Basic and acidic residues" evidence="1">
    <location>
        <begin position="112"/>
        <end position="121"/>
    </location>
</feature>